<dbReference type="EMBL" id="WKAE01000039">
    <property type="protein sequence ID" value="MCF5628848.1"/>
    <property type="molecule type" value="Genomic_DNA"/>
</dbReference>
<accession>A0A9Q4A2A6</accession>
<reference evidence="1" key="1">
    <citation type="submission" date="2019-11" db="EMBL/GenBank/DDBJ databases">
        <title>Epiphytic Pseudomonas syringae from cherry orchards.</title>
        <authorList>
            <person name="Hulin M.T."/>
        </authorList>
    </citation>
    <scope>NUCLEOTIDE SEQUENCE</scope>
    <source>
        <strain evidence="1">PA-2-5E</strain>
    </source>
</reference>
<sequence length="101" mass="11341">MAGIFKIGRDACLRDAARHKSTPPAQDRTQSLARKLRLSFLTLQRGNAVLDALRPAHWRERQQHLAWRVTSITAHAINISSLLPLQKVVRLLILLNALFAG</sequence>
<comment type="caution">
    <text evidence="1">The sequence shown here is derived from an EMBL/GenBank/DDBJ whole genome shotgun (WGS) entry which is preliminary data.</text>
</comment>
<dbReference type="AntiFam" id="ANF00261">
    <property type="entry name" value="Protein of unknown function (DUF1534)"/>
</dbReference>
<dbReference type="AlphaFoldDB" id="A0A9Q4A2A6"/>
<dbReference type="Proteomes" id="UP000814010">
    <property type="component" value="Unassembled WGS sequence"/>
</dbReference>
<gene>
    <name evidence="1" type="ORF">GIV53_05890</name>
</gene>
<organism evidence="1 2">
    <name type="scientific">Pseudomonas syringae</name>
    <dbReference type="NCBI Taxonomy" id="317"/>
    <lineage>
        <taxon>Bacteria</taxon>
        <taxon>Pseudomonadati</taxon>
        <taxon>Pseudomonadota</taxon>
        <taxon>Gammaproteobacteria</taxon>
        <taxon>Pseudomonadales</taxon>
        <taxon>Pseudomonadaceae</taxon>
        <taxon>Pseudomonas</taxon>
    </lineage>
</organism>
<evidence type="ECO:0000313" key="2">
    <source>
        <dbReference type="Proteomes" id="UP000814010"/>
    </source>
</evidence>
<evidence type="ECO:0000313" key="1">
    <source>
        <dbReference type="EMBL" id="MCF5628848.1"/>
    </source>
</evidence>
<protein>
    <submittedName>
        <fullName evidence="1">DUF1534 domain-containing protein</fullName>
    </submittedName>
</protein>
<name>A0A9Q4A2A6_PSESX</name>
<proteinExistence type="predicted"/>